<feature type="compositionally biased region" description="Basic residues" evidence="2">
    <location>
        <begin position="20"/>
        <end position="30"/>
    </location>
</feature>
<comment type="caution">
    <text evidence="4">The sequence shown here is derived from an EMBL/GenBank/DDBJ whole genome shotgun (WGS) entry which is preliminary data.</text>
</comment>
<dbReference type="PANTHER" id="PTHR34710">
    <property type="entry name" value="OS03G0834100 PROTEIN"/>
    <property type="match status" value="1"/>
</dbReference>
<dbReference type="AlphaFoldDB" id="A0AAV2C6F0"/>
<sequence>MDTAATSSRSERSPRSSFIYRRRRGSRRRSGNNLSVDEVREDEKTIKKLKLESRKLRRRFVEESEDLRLLREKFQQQLVIMRAMKMQLDNVASTTTKFQKSAEVEIAAKLGESMQQLRDFETYQKAILKIAQTIVDPPAPESSDDEEEEIPPRTLAQQNLFYSEKVLEKYNRENQGAEFVLAEALVTYPFNSRGTWIIHLNFTAKDKAGNVHRLFGETTVELNPGDPVEVLSYCILTPSDNGDYSSLTKGCRRCDPTCFVPIYHPDESCFKRGHFNPHQP</sequence>
<protein>
    <recommendedName>
        <fullName evidence="3">DUF3615 domain-containing protein</fullName>
    </recommendedName>
</protein>
<reference evidence="4 5" key="1">
    <citation type="submission" date="2024-04" db="EMBL/GenBank/DDBJ databases">
        <authorList>
            <person name="Fracassetti M."/>
        </authorList>
    </citation>
    <scope>NUCLEOTIDE SEQUENCE [LARGE SCALE GENOMIC DNA]</scope>
</reference>
<organism evidence="4 5">
    <name type="scientific">Linum trigynum</name>
    <dbReference type="NCBI Taxonomy" id="586398"/>
    <lineage>
        <taxon>Eukaryota</taxon>
        <taxon>Viridiplantae</taxon>
        <taxon>Streptophyta</taxon>
        <taxon>Embryophyta</taxon>
        <taxon>Tracheophyta</taxon>
        <taxon>Spermatophyta</taxon>
        <taxon>Magnoliopsida</taxon>
        <taxon>eudicotyledons</taxon>
        <taxon>Gunneridae</taxon>
        <taxon>Pentapetalae</taxon>
        <taxon>rosids</taxon>
        <taxon>fabids</taxon>
        <taxon>Malpighiales</taxon>
        <taxon>Linaceae</taxon>
        <taxon>Linum</taxon>
    </lineage>
</organism>
<feature type="coiled-coil region" evidence="1">
    <location>
        <begin position="39"/>
        <end position="66"/>
    </location>
</feature>
<name>A0AAV2C6F0_9ROSI</name>
<feature type="region of interest" description="Disordered" evidence="2">
    <location>
        <begin position="1"/>
        <end position="36"/>
    </location>
</feature>
<feature type="domain" description="DUF3615" evidence="3">
    <location>
        <begin position="164"/>
        <end position="265"/>
    </location>
</feature>
<keyword evidence="5" id="KW-1185">Reference proteome</keyword>
<evidence type="ECO:0000313" key="5">
    <source>
        <dbReference type="Proteomes" id="UP001497516"/>
    </source>
</evidence>
<dbReference type="Proteomes" id="UP001497516">
    <property type="component" value="Unassembled WGS sequence"/>
</dbReference>
<accession>A0AAV2C6F0</accession>
<proteinExistence type="predicted"/>
<gene>
    <name evidence="4" type="ORF">LTRI10_LOCUS10193</name>
</gene>
<evidence type="ECO:0000313" key="4">
    <source>
        <dbReference type="EMBL" id="CAL1351930.1"/>
    </source>
</evidence>
<dbReference type="PANTHER" id="PTHR34710:SF20">
    <property type="entry name" value="OS10G0550200 PROTEIN"/>
    <property type="match status" value="1"/>
</dbReference>
<dbReference type="Pfam" id="PF12274">
    <property type="entry name" value="DUF3615"/>
    <property type="match status" value="1"/>
</dbReference>
<evidence type="ECO:0000259" key="3">
    <source>
        <dbReference type="Pfam" id="PF12274"/>
    </source>
</evidence>
<evidence type="ECO:0000256" key="2">
    <source>
        <dbReference type="SAM" id="MobiDB-lite"/>
    </source>
</evidence>
<keyword evidence="1" id="KW-0175">Coiled coil</keyword>
<evidence type="ECO:0000256" key="1">
    <source>
        <dbReference type="SAM" id="Coils"/>
    </source>
</evidence>
<dbReference type="InterPro" id="IPR022059">
    <property type="entry name" value="DUF3615"/>
</dbReference>
<dbReference type="EMBL" id="CAXIPQ010000005">
    <property type="protein sequence ID" value="CAL1351930.1"/>
    <property type="molecule type" value="Genomic_DNA"/>
</dbReference>